<dbReference type="InterPro" id="IPR029063">
    <property type="entry name" value="SAM-dependent_MTases_sf"/>
</dbReference>
<dbReference type="PANTHER" id="PTHR13090:SF1">
    <property type="entry name" value="ARGININE-HYDROXYLASE NDUFAF5, MITOCHONDRIAL"/>
    <property type="match status" value="1"/>
</dbReference>
<evidence type="ECO:0000259" key="4">
    <source>
        <dbReference type="Pfam" id="PF08241"/>
    </source>
</evidence>
<dbReference type="Proteomes" id="UP001596492">
    <property type="component" value="Unassembled WGS sequence"/>
</dbReference>
<evidence type="ECO:0000313" key="6">
    <source>
        <dbReference type="Proteomes" id="UP001596492"/>
    </source>
</evidence>
<dbReference type="Pfam" id="PF08241">
    <property type="entry name" value="Methyltransf_11"/>
    <property type="match status" value="1"/>
</dbReference>
<dbReference type="GO" id="GO:0032259">
    <property type="term" value="P:methylation"/>
    <property type="evidence" value="ECO:0007669"/>
    <property type="project" value="UniProtKB-KW"/>
</dbReference>
<feature type="compositionally biased region" description="Low complexity" evidence="3">
    <location>
        <begin position="1"/>
        <end position="18"/>
    </location>
</feature>
<protein>
    <submittedName>
        <fullName evidence="5">Methyltransferase domain-containing protein</fullName>
    </submittedName>
</protein>
<feature type="region of interest" description="Disordered" evidence="3">
    <location>
        <begin position="1"/>
        <end position="31"/>
    </location>
</feature>
<dbReference type="InterPro" id="IPR013216">
    <property type="entry name" value="Methyltransf_11"/>
</dbReference>
<comment type="caution">
    <text evidence="5">The sequence shown here is derived from an EMBL/GenBank/DDBJ whole genome shotgun (WGS) entry which is preliminary data.</text>
</comment>
<feature type="region of interest" description="Disordered" evidence="3">
    <location>
        <begin position="304"/>
        <end position="337"/>
    </location>
</feature>
<dbReference type="InterPro" id="IPR050602">
    <property type="entry name" value="Malonyl-ACP_OMT"/>
</dbReference>
<keyword evidence="6" id="KW-1185">Reference proteome</keyword>
<dbReference type="CDD" id="cd02440">
    <property type="entry name" value="AdoMet_MTases"/>
    <property type="match status" value="1"/>
</dbReference>
<dbReference type="Gene3D" id="3.40.50.150">
    <property type="entry name" value="Vaccinia Virus protein VP39"/>
    <property type="match status" value="1"/>
</dbReference>
<organism evidence="5 6">
    <name type="scientific">Hirschia litorea</name>
    <dbReference type="NCBI Taxonomy" id="1199156"/>
    <lineage>
        <taxon>Bacteria</taxon>
        <taxon>Pseudomonadati</taxon>
        <taxon>Pseudomonadota</taxon>
        <taxon>Alphaproteobacteria</taxon>
        <taxon>Hyphomonadales</taxon>
        <taxon>Hyphomonadaceae</taxon>
        <taxon>Hirschia</taxon>
    </lineage>
</organism>
<evidence type="ECO:0000256" key="2">
    <source>
        <dbReference type="ARBA" id="ARBA00022679"/>
    </source>
</evidence>
<evidence type="ECO:0000313" key="5">
    <source>
        <dbReference type="EMBL" id="MFC7291299.1"/>
    </source>
</evidence>
<gene>
    <name evidence="5" type="ORF">ACFQS8_06700</name>
</gene>
<evidence type="ECO:0000256" key="1">
    <source>
        <dbReference type="ARBA" id="ARBA00022603"/>
    </source>
</evidence>
<dbReference type="PANTHER" id="PTHR13090">
    <property type="entry name" value="ARGININE-HYDROXYLASE NDUFAF5, MITOCHONDRIAL"/>
    <property type="match status" value="1"/>
</dbReference>
<evidence type="ECO:0000256" key="3">
    <source>
        <dbReference type="SAM" id="MobiDB-lite"/>
    </source>
</evidence>
<sequence>MTSSSKNSNSPNAPSSASHKPDSAKLAPPTTQAIGAPVVFDRRLVKKHRNRAAKHFKNHDFIKKRAAEDLADRLDVVPRPFDLILDLGAHSGEATKEIRARKPISDRVETIISTDLSPNFISAASGLRAAADEEFLPFKPFSFDAVISSLSLHWVNDLPGTLMQIRNVLKPDGLFIGQMLGGKTLNELRTCLIEAETEIRGGAAMRISPFADIQDMSSLLQRAGFVMPVADTETVKVRYSNPFTLFNDLRGMGETSAPATTSQTKKSPNLTRTILFRALEIYSEKFTDKDGKYLTTFEIITASGWSPGPDQPQPLRRGSAKASLAEALGSVEQKSPR</sequence>
<dbReference type="GO" id="GO:0008168">
    <property type="term" value="F:methyltransferase activity"/>
    <property type="evidence" value="ECO:0007669"/>
    <property type="project" value="UniProtKB-KW"/>
</dbReference>
<dbReference type="RefSeq" id="WP_382166492.1">
    <property type="nucleotide sequence ID" value="NZ_JBHTBR010000002.1"/>
</dbReference>
<name>A0ABW2IJJ6_9PROT</name>
<keyword evidence="1 5" id="KW-0489">Methyltransferase</keyword>
<reference evidence="6" key="1">
    <citation type="journal article" date="2019" name="Int. J. Syst. Evol. Microbiol.">
        <title>The Global Catalogue of Microorganisms (GCM) 10K type strain sequencing project: providing services to taxonomists for standard genome sequencing and annotation.</title>
        <authorList>
            <consortium name="The Broad Institute Genomics Platform"/>
            <consortium name="The Broad Institute Genome Sequencing Center for Infectious Disease"/>
            <person name="Wu L."/>
            <person name="Ma J."/>
        </authorList>
    </citation>
    <scope>NUCLEOTIDE SEQUENCE [LARGE SCALE GENOMIC DNA]</scope>
    <source>
        <strain evidence="6">CCUG 51308</strain>
    </source>
</reference>
<accession>A0ABW2IJJ6</accession>
<dbReference type="SUPFAM" id="SSF53335">
    <property type="entry name" value="S-adenosyl-L-methionine-dependent methyltransferases"/>
    <property type="match status" value="1"/>
</dbReference>
<dbReference type="EMBL" id="JBHTBR010000002">
    <property type="protein sequence ID" value="MFC7291299.1"/>
    <property type="molecule type" value="Genomic_DNA"/>
</dbReference>
<keyword evidence="2" id="KW-0808">Transferase</keyword>
<feature type="domain" description="Methyltransferase type 11" evidence="4">
    <location>
        <begin position="85"/>
        <end position="176"/>
    </location>
</feature>
<proteinExistence type="predicted"/>